<accession>A0A7C2NWJ9</accession>
<dbReference type="GO" id="GO:0016740">
    <property type="term" value="F:transferase activity"/>
    <property type="evidence" value="ECO:0007669"/>
    <property type="project" value="UniProtKB-KW"/>
</dbReference>
<protein>
    <submittedName>
        <fullName evidence="2">Glycosyltransferase family 2 protein</fullName>
    </submittedName>
</protein>
<evidence type="ECO:0000259" key="1">
    <source>
        <dbReference type="Pfam" id="PF00535"/>
    </source>
</evidence>
<dbReference type="CDD" id="cd04179">
    <property type="entry name" value="DPM_DPG-synthase_like"/>
    <property type="match status" value="1"/>
</dbReference>
<organism evidence="2">
    <name type="scientific">Schlesneria paludicola</name>
    <dbReference type="NCBI Taxonomy" id="360056"/>
    <lineage>
        <taxon>Bacteria</taxon>
        <taxon>Pseudomonadati</taxon>
        <taxon>Planctomycetota</taxon>
        <taxon>Planctomycetia</taxon>
        <taxon>Planctomycetales</taxon>
        <taxon>Planctomycetaceae</taxon>
        <taxon>Schlesneria</taxon>
    </lineage>
</organism>
<dbReference type="PANTHER" id="PTHR48090">
    <property type="entry name" value="UNDECAPRENYL-PHOSPHATE 4-DEOXY-4-FORMAMIDO-L-ARABINOSE TRANSFERASE-RELATED"/>
    <property type="match status" value="1"/>
</dbReference>
<dbReference type="PANTHER" id="PTHR48090:SF7">
    <property type="entry name" value="RFBJ PROTEIN"/>
    <property type="match status" value="1"/>
</dbReference>
<comment type="caution">
    <text evidence="2">The sequence shown here is derived from an EMBL/GenBank/DDBJ whole genome shotgun (WGS) entry which is preliminary data.</text>
</comment>
<gene>
    <name evidence="2" type="ORF">ENQ76_12975</name>
</gene>
<dbReference type="EMBL" id="DSOK01000356">
    <property type="protein sequence ID" value="HEN16368.1"/>
    <property type="molecule type" value="Genomic_DNA"/>
</dbReference>
<dbReference type="InterPro" id="IPR029044">
    <property type="entry name" value="Nucleotide-diphossugar_trans"/>
</dbReference>
<dbReference type="InterPro" id="IPR001173">
    <property type="entry name" value="Glyco_trans_2-like"/>
</dbReference>
<dbReference type="AlphaFoldDB" id="A0A7C2NWJ9"/>
<dbReference type="Pfam" id="PF00535">
    <property type="entry name" value="Glycos_transf_2"/>
    <property type="match status" value="1"/>
</dbReference>
<sequence length="233" mass="26594">MPVYNEARWLRAILHRVRAVPLPKEIILVDDCSRDGSRELLAEIEREQAERPDPQNVVRVVYQPVNRGKGAALRTAFAEVTGDVVIVQDADLEYFPEDYPALVSPILRGDAEVVYGSRYLGETRRVLNFWHCLVNRVLTLMSNVTTGLNLTDMETCYKAFRSEVIREIMPNLTCDRFGFEPEVTAAVARRKLRVYETPIRYSPRGYADGKKIGWRDGVRAVACIVGCCFRRKL</sequence>
<proteinExistence type="predicted"/>
<dbReference type="Gene3D" id="3.90.550.10">
    <property type="entry name" value="Spore Coat Polysaccharide Biosynthesis Protein SpsA, Chain A"/>
    <property type="match status" value="1"/>
</dbReference>
<reference evidence="2" key="1">
    <citation type="journal article" date="2020" name="mSystems">
        <title>Genome- and Community-Level Interaction Insights into Carbon Utilization and Element Cycling Functions of Hydrothermarchaeota in Hydrothermal Sediment.</title>
        <authorList>
            <person name="Zhou Z."/>
            <person name="Liu Y."/>
            <person name="Xu W."/>
            <person name="Pan J."/>
            <person name="Luo Z.H."/>
            <person name="Li M."/>
        </authorList>
    </citation>
    <scope>NUCLEOTIDE SEQUENCE [LARGE SCALE GENOMIC DNA]</scope>
    <source>
        <strain evidence="2">SpSt-339</strain>
    </source>
</reference>
<name>A0A7C2NWJ9_9PLAN</name>
<feature type="domain" description="Glycosyltransferase 2-like" evidence="1">
    <location>
        <begin position="1"/>
        <end position="168"/>
    </location>
</feature>
<dbReference type="InterPro" id="IPR050256">
    <property type="entry name" value="Glycosyltransferase_2"/>
</dbReference>
<evidence type="ECO:0000313" key="2">
    <source>
        <dbReference type="EMBL" id="HEN16368.1"/>
    </source>
</evidence>
<keyword evidence="2" id="KW-0808">Transferase</keyword>
<dbReference type="SUPFAM" id="SSF53448">
    <property type="entry name" value="Nucleotide-diphospho-sugar transferases"/>
    <property type="match status" value="1"/>
</dbReference>